<dbReference type="OrthoDB" id="9808564at2"/>
<dbReference type="InterPro" id="IPR016035">
    <property type="entry name" value="Acyl_Trfase/lysoPLipase"/>
</dbReference>
<dbReference type="InterPro" id="IPR016036">
    <property type="entry name" value="Malonyl_transacylase_ACP-bd"/>
</dbReference>
<comment type="similarity">
    <text evidence="4">Belongs to the fabD family.</text>
</comment>
<dbReference type="AlphaFoldDB" id="A0A402CXL8"/>
<dbReference type="FunCoup" id="A0A402CXL8">
    <property type="interactions" value="488"/>
</dbReference>
<dbReference type="Gene3D" id="3.40.366.10">
    <property type="entry name" value="Malonyl-Coenzyme A Acyl Carrier Protein, domain 2"/>
    <property type="match status" value="1"/>
</dbReference>
<dbReference type="GO" id="GO:0006633">
    <property type="term" value="P:fatty acid biosynthetic process"/>
    <property type="evidence" value="ECO:0007669"/>
    <property type="project" value="TreeGrafter"/>
</dbReference>
<dbReference type="PANTHER" id="PTHR42681:SF1">
    <property type="entry name" value="MALONYL-COA-ACYL CARRIER PROTEIN TRANSACYLASE, MITOCHONDRIAL"/>
    <property type="match status" value="1"/>
</dbReference>
<dbReference type="EMBL" id="AP025739">
    <property type="protein sequence ID" value="BDI32239.1"/>
    <property type="molecule type" value="Genomic_DNA"/>
</dbReference>
<evidence type="ECO:0000256" key="3">
    <source>
        <dbReference type="ARBA" id="ARBA00048462"/>
    </source>
</evidence>
<dbReference type="Gene3D" id="3.30.70.250">
    <property type="entry name" value="Malonyl-CoA ACP transacylase, ACP-binding"/>
    <property type="match status" value="1"/>
</dbReference>
<dbReference type="InterPro" id="IPR004410">
    <property type="entry name" value="Malonyl_CoA-ACP_transAc_FabD"/>
</dbReference>
<dbReference type="GO" id="GO:0004314">
    <property type="term" value="F:[acyl-carrier-protein] S-malonyltransferase activity"/>
    <property type="evidence" value="ECO:0007669"/>
    <property type="project" value="UniProtKB-EC"/>
</dbReference>
<evidence type="ECO:0000313" key="5">
    <source>
        <dbReference type="EMBL" id="BDI32239.1"/>
    </source>
</evidence>
<dbReference type="PIRSF" id="PIRSF000446">
    <property type="entry name" value="Mct"/>
    <property type="match status" value="1"/>
</dbReference>
<evidence type="ECO:0000256" key="2">
    <source>
        <dbReference type="ARBA" id="ARBA00023315"/>
    </source>
</evidence>
<proteinExistence type="inferred from homology"/>
<organism evidence="5 6">
    <name type="scientific">Capsulimonas corticalis</name>
    <dbReference type="NCBI Taxonomy" id="2219043"/>
    <lineage>
        <taxon>Bacteria</taxon>
        <taxon>Bacillati</taxon>
        <taxon>Armatimonadota</taxon>
        <taxon>Armatimonadia</taxon>
        <taxon>Capsulimonadales</taxon>
        <taxon>Capsulimonadaceae</taxon>
        <taxon>Capsulimonas</taxon>
    </lineage>
</organism>
<gene>
    <name evidence="5" type="ORF">CCAX7_42900</name>
</gene>
<accession>A0A402CXL8</accession>
<dbReference type="GO" id="GO:0005829">
    <property type="term" value="C:cytosol"/>
    <property type="evidence" value="ECO:0007669"/>
    <property type="project" value="TreeGrafter"/>
</dbReference>
<dbReference type="RefSeq" id="WP_119322068.1">
    <property type="nucleotide sequence ID" value="NZ_AP025739.1"/>
</dbReference>
<dbReference type="Proteomes" id="UP000287394">
    <property type="component" value="Chromosome"/>
</dbReference>
<dbReference type="SUPFAM" id="SSF55048">
    <property type="entry name" value="Probable ACP-binding domain of malonyl-CoA ACP transacylase"/>
    <property type="match status" value="1"/>
</dbReference>
<evidence type="ECO:0000256" key="1">
    <source>
        <dbReference type="ARBA" id="ARBA00022679"/>
    </source>
</evidence>
<comment type="catalytic activity">
    <reaction evidence="3 4">
        <text>holo-[ACP] + malonyl-CoA = malonyl-[ACP] + CoA</text>
        <dbReference type="Rhea" id="RHEA:41792"/>
        <dbReference type="Rhea" id="RHEA-COMP:9623"/>
        <dbReference type="Rhea" id="RHEA-COMP:9685"/>
        <dbReference type="ChEBI" id="CHEBI:57287"/>
        <dbReference type="ChEBI" id="CHEBI:57384"/>
        <dbReference type="ChEBI" id="CHEBI:64479"/>
        <dbReference type="ChEBI" id="CHEBI:78449"/>
        <dbReference type="EC" id="2.3.1.39"/>
    </reaction>
</comment>
<dbReference type="EC" id="2.3.1.39" evidence="4"/>
<protein>
    <recommendedName>
        <fullName evidence="4">Malonyl CoA-acyl carrier protein transacylase</fullName>
        <ecNumber evidence="4">2.3.1.39</ecNumber>
    </recommendedName>
</protein>
<keyword evidence="6" id="KW-1185">Reference proteome</keyword>
<dbReference type="KEGG" id="ccot:CCAX7_42900"/>
<dbReference type="FunFam" id="3.30.70.250:FF:000001">
    <property type="entry name" value="Malonyl CoA-acyl carrier protein transacylase"/>
    <property type="match status" value="1"/>
</dbReference>
<keyword evidence="1 4" id="KW-0808">Transferase</keyword>
<keyword evidence="2 4" id="KW-0012">Acyltransferase</keyword>
<dbReference type="InterPro" id="IPR014043">
    <property type="entry name" value="Acyl_transferase_dom"/>
</dbReference>
<dbReference type="SMART" id="SM00827">
    <property type="entry name" value="PKS_AT"/>
    <property type="match status" value="1"/>
</dbReference>
<dbReference type="InterPro" id="IPR024925">
    <property type="entry name" value="Malonyl_CoA-ACP_transAc"/>
</dbReference>
<sequence length="314" mass="32473">MKLAYLFPGQGSQAVGMGADLYAHSAAARSVFDEADELLGTKISTICLYGPEETLKETLYTQPAIFVCSVAALRALEELGAPKPEATAGHSIGEYAACVAAGAFDFETGLHLVNRRAQEMHRTSIAAEGAMAAVLGMDPEAVVAACQAAEAEGAGIVDAANFNGGGQVVISGEPSGVARASEIARERGAKKIVELKVSGAFHSRLMTPAVHSMAVELGKASISDTTIPIVANLTAEYETSASDIRSNLAAQIDHSVRWEQSIQRLAADGFDTFVEVGHGTVLSKLMKRLAPDAAALASGTMEEARAVAALGGNA</sequence>
<dbReference type="InterPro" id="IPR050858">
    <property type="entry name" value="Mal-CoA-ACP_Trans/PKS_FabD"/>
</dbReference>
<evidence type="ECO:0000313" key="6">
    <source>
        <dbReference type="Proteomes" id="UP000287394"/>
    </source>
</evidence>
<dbReference type="NCBIfam" id="TIGR00128">
    <property type="entry name" value="fabD"/>
    <property type="match status" value="1"/>
</dbReference>
<reference evidence="5 6" key="1">
    <citation type="journal article" date="2019" name="Int. J. Syst. Evol. Microbiol.">
        <title>Capsulimonas corticalis gen. nov., sp. nov., an aerobic capsulated bacterium, of a novel bacterial order, Capsulimonadales ord. nov., of the class Armatimonadia of the phylum Armatimonadetes.</title>
        <authorList>
            <person name="Li J."/>
            <person name="Kudo C."/>
            <person name="Tonouchi A."/>
        </authorList>
    </citation>
    <scope>NUCLEOTIDE SEQUENCE [LARGE SCALE GENOMIC DNA]</scope>
    <source>
        <strain evidence="5 6">AX-7</strain>
    </source>
</reference>
<dbReference type="InterPro" id="IPR001227">
    <property type="entry name" value="Ac_transferase_dom_sf"/>
</dbReference>
<dbReference type="PANTHER" id="PTHR42681">
    <property type="entry name" value="MALONYL-COA-ACYL CARRIER PROTEIN TRANSACYLASE, MITOCHONDRIAL"/>
    <property type="match status" value="1"/>
</dbReference>
<dbReference type="SUPFAM" id="SSF52151">
    <property type="entry name" value="FabD/lysophospholipase-like"/>
    <property type="match status" value="1"/>
</dbReference>
<name>A0A402CXL8_9BACT</name>
<dbReference type="Pfam" id="PF00698">
    <property type="entry name" value="Acyl_transf_1"/>
    <property type="match status" value="1"/>
</dbReference>
<evidence type="ECO:0000256" key="4">
    <source>
        <dbReference type="PIRNR" id="PIRNR000446"/>
    </source>
</evidence>